<organism evidence="1 2">
    <name type="scientific">Ideonella azotifigens</name>
    <dbReference type="NCBI Taxonomy" id="513160"/>
    <lineage>
        <taxon>Bacteria</taxon>
        <taxon>Pseudomonadati</taxon>
        <taxon>Pseudomonadota</taxon>
        <taxon>Betaproteobacteria</taxon>
        <taxon>Burkholderiales</taxon>
        <taxon>Sphaerotilaceae</taxon>
        <taxon>Ideonella</taxon>
    </lineage>
</organism>
<dbReference type="Gene3D" id="1.10.645.10">
    <property type="entry name" value="Cytochrome-c3 Hydrogenase, chain B"/>
    <property type="match status" value="1"/>
</dbReference>
<accession>A0ABN1JW01</accession>
<evidence type="ECO:0000313" key="2">
    <source>
        <dbReference type="Proteomes" id="UP001500279"/>
    </source>
</evidence>
<keyword evidence="2" id="KW-1185">Reference proteome</keyword>
<name>A0ABN1JW01_9BURK</name>
<dbReference type="RefSeq" id="WP_231012351.1">
    <property type="nucleotide sequence ID" value="NZ_BAAAEW010000007.1"/>
</dbReference>
<protein>
    <submittedName>
        <fullName evidence="1">Nickel-dependent hydrogenase large subunit</fullName>
    </submittedName>
</protein>
<dbReference type="Proteomes" id="UP001500279">
    <property type="component" value="Unassembled WGS sequence"/>
</dbReference>
<gene>
    <name evidence="1" type="ORF">GCM10009107_16610</name>
</gene>
<comment type="caution">
    <text evidence="1">The sequence shown here is derived from an EMBL/GenBank/DDBJ whole genome shotgun (WGS) entry which is preliminary data.</text>
</comment>
<evidence type="ECO:0000313" key="1">
    <source>
        <dbReference type="EMBL" id="GAA0747775.1"/>
    </source>
</evidence>
<dbReference type="SUPFAM" id="SSF56762">
    <property type="entry name" value="HydB/Nqo4-like"/>
    <property type="match status" value="1"/>
</dbReference>
<dbReference type="EMBL" id="BAAAEW010000007">
    <property type="protein sequence ID" value="GAA0747775.1"/>
    <property type="molecule type" value="Genomic_DNA"/>
</dbReference>
<sequence>MNTHEPLVGALWWRAGQARPHNLRSTRPDWVGRIASGLPASRLPATLGSLFSLCGHAHSLCAGMAVNAALGRDDGITRATRRSLAQQTLREHLRRIALDWPRQLAAEPAADTALDAAARWLARCPAFASAAAPGETAAWFEAELLGTAPAEWLAAWEHDPATWLAHWCEHGSGRLALLLQACRLATSSTLPKVPALQLHADAGELRGFASNLLNDRAFARQPRWRGHCAETGVWTRLNEAAPQRLNSAWLRFGARLAECVRLALPDAPARCGAHWLSLGALPLAPFEAIAWVEMARGLLLHHVQLEGSGDTARVVACHVVAPTEWNFDADGAVARVLEQLPKQPADKGLRRLSALMAAYDPCVPHQQDLPMPHEAAHA</sequence>
<reference evidence="1 2" key="1">
    <citation type="journal article" date="2019" name="Int. J. Syst. Evol. Microbiol.">
        <title>The Global Catalogue of Microorganisms (GCM) 10K type strain sequencing project: providing services to taxonomists for standard genome sequencing and annotation.</title>
        <authorList>
            <consortium name="The Broad Institute Genomics Platform"/>
            <consortium name="The Broad Institute Genome Sequencing Center for Infectious Disease"/>
            <person name="Wu L."/>
            <person name="Ma J."/>
        </authorList>
    </citation>
    <scope>NUCLEOTIDE SEQUENCE [LARGE SCALE GENOMIC DNA]</scope>
    <source>
        <strain evidence="1 2">JCM 15503</strain>
    </source>
</reference>
<dbReference type="InterPro" id="IPR029014">
    <property type="entry name" value="NiFe-Hase_large"/>
</dbReference>
<proteinExistence type="predicted"/>